<gene>
    <name evidence="5" type="ORF">RDB_LOCUS156767</name>
</gene>
<protein>
    <recommendedName>
        <fullName evidence="4">AMP-dependent synthetase/ligase domain-containing protein</fullName>
    </recommendedName>
</protein>
<comment type="similarity">
    <text evidence="1">Belongs to the ATP-dependent AMP-binding enzyme family.</text>
</comment>
<dbReference type="PANTHER" id="PTHR43201">
    <property type="entry name" value="ACYL-COA SYNTHETASE"/>
    <property type="match status" value="1"/>
</dbReference>
<dbReference type="InterPro" id="IPR020845">
    <property type="entry name" value="AMP-binding_CS"/>
</dbReference>
<keyword evidence="2" id="KW-0436">Ligase</keyword>
<reference evidence="5" key="1">
    <citation type="submission" date="2021-01" db="EMBL/GenBank/DDBJ databases">
        <authorList>
            <person name="Kaushik A."/>
        </authorList>
    </citation>
    <scope>NUCLEOTIDE SEQUENCE</scope>
    <source>
        <strain evidence="5">AG3-T5</strain>
    </source>
</reference>
<evidence type="ECO:0000259" key="4">
    <source>
        <dbReference type="Pfam" id="PF00501"/>
    </source>
</evidence>
<dbReference type="PROSITE" id="PS00455">
    <property type="entry name" value="AMP_BINDING"/>
    <property type="match status" value="1"/>
</dbReference>
<evidence type="ECO:0000256" key="2">
    <source>
        <dbReference type="ARBA" id="ARBA00022598"/>
    </source>
</evidence>
<comment type="caution">
    <text evidence="5">The sequence shown here is derived from an EMBL/GenBank/DDBJ whole genome shotgun (WGS) entry which is preliminary data.</text>
</comment>
<dbReference type="GO" id="GO:0031956">
    <property type="term" value="F:medium-chain fatty acid-CoA ligase activity"/>
    <property type="evidence" value="ECO:0007669"/>
    <property type="project" value="TreeGrafter"/>
</dbReference>
<dbReference type="Pfam" id="PF00501">
    <property type="entry name" value="AMP-binding"/>
    <property type="match status" value="1"/>
</dbReference>
<dbReference type="SUPFAM" id="SSF56801">
    <property type="entry name" value="Acetyl-CoA synthetase-like"/>
    <property type="match status" value="1"/>
</dbReference>
<dbReference type="InterPro" id="IPR042099">
    <property type="entry name" value="ANL_N_sf"/>
</dbReference>
<evidence type="ECO:0000256" key="3">
    <source>
        <dbReference type="SAM" id="MobiDB-lite"/>
    </source>
</evidence>
<feature type="domain" description="AMP-dependent synthetase/ligase" evidence="4">
    <location>
        <begin position="97"/>
        <end position="388"/>
    </location>
</feature>
<evidence type="ECO:0000256" key="1">
    <source>
        <dbReference type="ARBA" id="ARBA00006432"/>
    </source>
</evidence>
<sequence>MITDTATSPPRPYTGPGDNDPLTEDELTLLLAIPRAAESNPDGTLFRLPLGPDPSMGWIDATCAETRSIVVRLADAWKSRLSELLDNSGKPVLDSAVGPGTTICIAANPDFHGIFHLLAFWAIGCTVQYISLTDLTEATNQLNESGCKVMLCSGVDSGWMEARKKQFNGVMVQLPQEERADQLTKSEKQGKASTLTWPVPQRPTPVVIVQTSGTTGHPKLIRLSLYFFTIRLSQTRQNYLRRAHLTHTSKTPHSHPRLVPFPFYWTTTFYSIFTNLTTATPIAFAYFSDIYRFPPSQLLDWAVALDVGAMTCPAGSTRLIPKAIYEAHAEFLRSLFSFSITGSAMSDALSRVFEELKIPITNVYGASELGRVLYASKPPYTHLRPSRGASPPLVHPVSDYDTTGSRYVELWLTPAMWPSLAHYLATGGFPIKLEPFPGDGPHKGELALNLGDIFQEVTVSNTPDSTTDTVYIHVGRQTDEVRLGEGGFGSVNGALYEATLESEINTRIGQSGTCSWTLDGMQLFGNNMPCTALVIQLRPDQKIVEPHGVDSLKSLLIQELYDSVERTNDLLGLTGCTRVHPRKCMLIISPDGKFTHGEGSERLSGTSLSLTHKRTPKRWENVCRFKSWLDGLNVTES</sequence>
<evidence type="ECO:0000313" key="5">
    <source>
        <dbReference type="EMBL" id="CAE6463177.1"/>
    </source>
</evidence>
<name>A0A8H3BTF6_9AGAM</name>
<dbReference type="Proteomes" id="UP000663841">
    <property type="component" value="Unassembled WGS sequence"/>
</dbReference>
<dbReference type="PANTHER" id="PTHR43201:SF5">
    <property type="entry name" value="MEDIUM-CHAIN ACYL-COA LIGASE ACSF2, MITOCHONDRIAL"/>
    <property type="match status" value="1"/>
</dbReference>
<evidence type="ECO:0000313" key="6">
    <source>
        <dbReference type="Proteomes" id="UP000663841"/>
    </source>
</evidence>
<dbReference type="InterPro" id="IPR000873">
    <property type="entry name" value="AMP-dep_synth/lig_dom"/>
</dbReference>
<organism evidence="5 6">
    <name type="scientific">Rhizoctonia solani</name>
    <dbReference type="NCBI Taxonomy" id="456999"/>
    <lineage>
        <taxon>Eukaryota</taxon>
        <taxon>Fungi</taxon>
        <taxon>Dikarya</taxon>
        <taxon>Basidiomycota</taxon>
        <taxon>Agaricomycotina</taxon>
        <taxon>Agaricomycetes</taxon>
        <taxon>Cantharellales</taxon>
        <taxon>Ceratobasidiaceae</taxon>
        <taxon>Rhizoctonia</taxon>
    </lineage>
</organism>
<dbReference type="EMBL" id="CAJMWW010000292">
    <property type="protein sequence ID" value="CAE6463177.1"/>
    <property type="molecule type" value="Genomic_DNA"/>
</dbReference>
<accession>A0A8H3BTF6</accession>
<dbReference type="AlphaFoldDB" id="A0A8H3BTF6"/>
<dbReference type="GO" id="GO:0006631">
    <property type="term" value="P:fatty acid metabolic process"/>
    <property type="evidence" value="ECO:0007669"/>
    <property type="project" value="TreeGrafter"/>
</dbReference>
<feature type="region of interest" description="Disordered" evidence="3">
    <location>
        <begin position="1"/>
        <end position="22"/>
    </location>
</feature>
<dbReference type="Gene3D" id="3.40.50.12780">
    <property type="entry name" value="N-terminal domain of ligase-like"/>
    <property type="match status" value="1"/>
</dbReference>
<proteinExistence type="inferred from homology"/>